<evidence type="ECO:0000256" key="1">
    <source>
        <dbReference type="ARBA" id="ARBA00004514"/>
    </source>
</evidence>
<dbReference type="KEGG" id="lse:F1C12_14815"/>
<dbReference type="AlphaFoldDB" id="A0A7G6YCP2"/>
<accession>A0A7G6YCP2</accession>
<evidence type="ECO:0000256" key="4">
    <source>
        <dbReference type="ARBA" id="ARBA00022795"/>
    </source>
</evidence>
<dbReference type="Pfam" id="PF02561">
    <property type="entry name" value="FliS"/>
    <property type="match status" value="1"/>
</dbReference>
<dbReference type="RefSeq" id="WP_185275693.1">
    <property type="nucleotide sequence ID" value="NZ_CP043641.1"/>
</dbReference>
<gene>
    <name evidence="6" type="primary">fliS</name>
    <name evidence="6" type="ORF">F1C12_14815</name>
</gene>
<keyword evidence="4" id="KW-1005">Bacterial flagellum biogenesis</keyword>
<keyword evidence="5" id="KW-0143">Chaperone</keyword>
<protein>
    <submittedName>
        <fullName evidence="6">Flagellar export chaperone FliS</fullName>
    </submittedName>
</protein>
<dbReference type="GO" id="GO:0005829">
    <property type="term" value="C:cytosol"/>
    <property type="evidence" value="ECO:0007669"/>
    <property type="project" value="UniProtKB-SubCell"/>
</dbReference>
<evidence type="ECO:0000313" key="6">
    <source>
        <dbReference type="EMBL" id="QNE36257.1"/>
    </source>
</evidence>
<dbReference type="PANTHER" id="PTHR34773:SF1">
    <property type="entry name" value="FLAGELLAR SECRETION CHAPERONE FLIS"/>
    <property type="match status" value="1"/>
</dbReference>
<name>A0A7G6YCP2_9MICO</name>
<comment type="subcellular location">
    <subcellularLocation>
        <location evidence="1">Cytoplasm</location>
        <location evidence="1">Cytosol</location>
    </subcellularLocation>
</comment>
<dbReference type="Proteomes" id="UP000515511">
    <property type="component" value="Chromosome"/>
</dbReference>
<dbReference type="EMBL" id="CP043641">
    <property type="protein sequence ID" value="QNE36257.1"/>
    <property type="molecule type" value="Genomic_DNA"/>
</dbReference>
<dbReference type="Gene3D" id="1.20.120.340">
    <property type="entry name" value="Flagellar protein FliS"/>
    <property type="match status" value="1"/>
</dbReference>
<evidence type="ECO:0000256" key="5">
    <source>
        <dbReference type="ARBA" id="ARBA00023186"/>
    </source>
</evidence>
<keyword evidence="3" id="KW-0963">Cytoplasm</keyword>
<dbReference type="GO" id="GO:0044780">
    <property type="term" value="P:bacterial-type flagellum assembly"/>
    <property type="evidence" value="ECO:0007669"/>
    <property type="project" value="InterPro"/>
</dbReference>
<keyword evidence="6" id="KW-0282">Flagellum</keyword>
<dbReference type="SUPFAM" id="SSF101116">
    <property type="entry name" value="Flagellar export chaperone FliS"/>
    <property type="match status" value="1"/>
</dbReference>
<organism evidence="6 7">
    <name type="scientific">Leifsonia shinshuensis</name>
    <dbReference type="NCBI Taxonomy" id="150026"/>
    <lineage>
        <taxon>Bacteria</taxon>
        <taxon>Bacillati</taxon>
        <taxon>Actinomycetota</taxon>
        <taxon>Actinomycetes</taxon>
        <taxon>Micrococcales</taxon>
        <taxon>Microbacteriaceae</taxon>
        <taxon>Leifsonia</taxon>
    </lineage>
</organism>
<dbReference type="PANTHER" id="PTHR34773">
    <property type="entry name" value="FLAGELLAR SECRETION CHAPERONE FLIS"/>
    <property type="match status" value="1"/>
</dbReference>
<evidence type="ECO:0000313" key="7">
    <source>
        <dbReference type="Proteomes" id="UP000515511"/>
    </source>
</evidence>
<dbReference type="NCBIfam" id="TIGR00208">
    <property type="entry name" value="fliS"/>
    <property type="match status" value="1"/>
</dbReference>
<dbReference type="InterPro" id="IPR036584">
    <property type="entry name" value="FliS_sf"/>
</dbReference>
<evidence type="ECO:0000256" key="3">
    <source>
        <dbReference type="ARBA" id="ARBA00022490"/>
    </source>
</evidence>
<sequence length="142" mass="15307">MPTAAQTYRDNAILSASPSRLLTMLYDRLLLDLNTAKDALDAGDLAVADYRLTHAVDILSALAGSLRLDVWNAAESLLGLYIYVSNALIHCRVTRDVTLVIEAVALLEPLRQAWHQAADSLSAGTSWEVDAADDNSEVVAIA</sequence>
<evidence type="ECO:0000256" key="2">
    <source>
        <dbReference type="ARBA" id="ARBA00008787"/>
    </source>
</evidence>
<dbReference type="CDD" id="cd16098">
    <property type="entry name" value="FliS"/>
    <property type="match status" value="1"/>
</dbReference>
<dbReference type="GO" id="GO:0071973">
    <property type="term" value="P:bacterial-type flagellum-dependent cell motility"/>
    <property type="evidence" value="ECO:0007669"/>
    <property type="project" value="TreeGrafter"/>
</dbReference>
<keyword evidence="6" id="KW-0969">Cilium</keyword>
<proteinExistence type="inferred from homology"/>
<comment type="similarity">
    <text evidence="2">Belongs to the FliS family.</text>
</comment>
<reference evidence="7" key="1">
    <citation type="submission" date="2019-09" db="EMBL/GenBank/DDBJ databases">
        <title>Antimicrobial potential of Antarctic Bacteria.</title>
        <authorList>
            <person name="Benaud N."/>
            <person name="Edwards R.J."/>
            <person name="Ferrari B.C."/>
        </authorList>
    </citation>
    <scope>NUCLEOTIDE SEQUENCE [LARGE SCALE GENOMIC DNA]</scope>
    <source>
        <strain evidence="7">INR9</strain>
    </source>
</reference>
<keyword evidence="6" id="KW-0966">Cell projection</keyword>
<dbReference type="InterPro" id="IPR003713">
    <property type="entry name" value="FliS"/>
</dbReference>